<reference evidence="1" key="2">
    <citation type="submission" date="2024-06" db="EMBL/GenBank/DDBJ databases">
        <authorList>
            <person name="Petrova K.O."/>
            <person name="Toshchakov S.V."/>
            <person name="Boltjanskaja Y.V."/>
            <person name="Kevbrin V.V."/>
        </authorList>
    </citation>
    <scope>NUCLEOTIDE SEQUENCE</scope>
    <source>
        <strain evidence="1">Z-710</strain>
    </source>
</reference>
<gene>
    <name evidence="1" type="ORF">PRVXH_001591</name>
</gene>
<dbReference type="AlphaFoldDB" id="A0AAU8HRD1"/>
<evidence type="ECO:0000313" key="1">
    <source>
        <dbReference type="EMBL" id="XCI27682.1"/>
    </source>
</evidence>
<name>A0AAU8HRD1_9FIRM</name>
<dbReference type="Pfam" id="PF14022">
    <property type="entry name" value="DUF4238"/>
    <property type="match status" value="1"/>
</dbReference>
<organism evidence="1">
    <name type="scientific">Proteinivorax hydrogeniformans</name>
    <dbReference type="NCBI Taxonomy" id="1826727"/>
    <lineage>
        <taxon>Bacteria</taxon>
        <taxon>Bacillati</taxon>
        <taxon>Bacillota</taxon>
        <taxon>Clostridia</taxon>
        <taxon>Eubacteriales</taxon>
        <taxon>Proteinivoracaceae</taxon>
        <taxon>Proteinivorax</taxon>
    </lineage>
</organism>
<dbReference type="EMBL" id="CP159485">
    <property type="protein sequence ID" value="XCI27682.1"/>
    <property type="molecule type" value="Genomic_DNA"/>
</dbReference>
<dbReference type="InterPro" id="IPR025332">
    <property type="entry name" value="DUF4238"/>
</dbReference>
<dbReference type="RefSeq" id="WP_353892259.1">
    <property type="nucleotide sequence ID" value="NZ_CP159485.1"/>
</dbReference>
<reference evidence="1" key="1">
    <citation type="journal article" date="2018" name="Antonie Van Leeuwenhoek">
        <title>Proteinivorax hydrogeniformans sp. nov., an anaerobic, haloalkaliphilic bacterium fermenting proteinaceous compounds with high hydrogen production.</title>
        <authorList>
            <person name="Boltyanskaya Y."/>
            <person name="Detkova E."/>
            <person name="Pimenov N."/>
            <person name="Kevbrin V."/>
        </authorList>
    </citation>
    <scope>NUCLEOTIDE SEQUENCE</scope>
    <source>
        <strain evidence="1">Z-710</strain>
    </source>
</reference>
<proteinExistence type="predicted"/>
<protein>
    <submittedName>
        <fullName evidence="1">DUF4238 domain-containing protein</fullName>
    </submittedName>
</protein>
<sequence>MGKVKKQHYVPQFYLRNYSHNRKNIGMFMLDSKKHVTNASIKSVAYSRYLYGKNGELEGRLGKLESIWARIIRKLLSSKELYYLTREDYNSFLEFIAVSHYRTKKISDRHKYLYEFMEKMVPDEGLNNGNIKKSDFKEFKEVPSKVPIDIALKEAKQLRDLGMILLCNKTNHHQFITCDHPVIFYNKLYVSRNYRIGYGLENAGIQIFMPLSCNYVLCLFDPYVYDFLGNTPIYNIKSKKEVSALNKLAVENAYNKLFFTRDTKESYIREIVKSRTERSLEDNLRTYKQENGNELVHFTSGSIYKNLNFSFLSIKKKYINVPLPDNMMGLSRKNLMYDLN</sequence>
<accession>A0AAU8HRD1</accession>